<keyword evidence="2" id="KW-1185">Reference proteome</keyword>
<feature type="domain" description="Thioredoxin" evidence="1">
    <location>
        <begin position="279"/>
        <end position="408"/>
    </location>
</feature>
<dbReference type="PROSITE" id="PS51352">
    <property type="entry name" value="THIOREDOXIN_2"/>
    <property type="match status" value="1"/>
</dbReference>
<dbReference type="PANTHER" id="PTHR45815:SF3">
    <property type="entry name" value="PROTEIN DISULFIDE-ISOMERASE A6"/>
    <property type="match status" value="1"/>
</dbReference>
<dbReference type="SUPFAM" id="SSF52833">
    <property type="entry name" value="Thioredoxin-like"/>
    <property type="match status" value="1"/>
</dbReference>
<dbReference type="CDD" id="cd02961">
    <property type="entry name" value="PDI_a_family"/>
    <property type="match status" value="1"/>
</dbReference>
<protein>
    <submittedName>
        <fullName evidence="3">Uncharacterized protein LOC116296034</fullName>
    </submittedName>
</protein>
<dbReference type="Proteomes" id="UP000515163">
    <property type="component" value="Unplaced"/>
</dbReference>
<dbReference type="InterPro" id="IPR013766">
    <property type="entry name" value="Thioredoxin_domain"/>
</dbReference>
<dbReference type="PANTHER" id="PTHR45815">
    <property type="entry name" value="PROTEIN DISULFIDE-ISOMERASE A6"/>
    <property type="match status" value="1"/>
</dbReference>
<dbReference type="Gene3D" id="3.40.30.10">
    <property type="entry name" value="Glutaredoxin"/>
    <property type="match status" value="1"/>
</dbReference>
<dbReference type="GO" id="GO:0015035">
    <property type="term" value="F:protein-disulfide reductase activity"/>
    <property type="evidence" value="ECO:0007669"/>
    <property type="project" value="TreeGrafter"/>
</dbReference>
<dbReference type="KEGG" id="aten:116296034"/>
<sequence>MIPPMSDDERNVCEKYGIVEFPAILFFDKQEWDDSQKPVTLFQGQLNTGVYQIKLELTIRNTTATIFNLANFKSVVLETNVPTSPTAVTFYSHRNQRSLDYINIIDKAIKEFGRIDPSFQFGFVNLVDGSEVVFRHVNASLVSAVPFTIIFWQSKHQDDSKYIIKQALFNQGIPTSLNLYAFVQSNNIPLLVDTDMDTDWLDVKLEVCDKTANQENECVPRDNMTVVRSSYDSLLLEDTTRVYGPEPAPAEWKAIKMVGSANVSTDVKIPVVTDQTWAAKIEQSVRPTNAYGPKGNQDSSRKYLVSLVVFIKGQCGYCTKIMPVLQDIANSVKMIGASMYLMNCTTDPVHCDQFGITGYPTLTAFRSLSWSVVEQCYPSSQQSHYIRVDYHGAIVPALVLDWLSNLNQPAVNNQYMHDHLPDDLSQDVYLVATVYTRSLARQYLPSRLIDRWYTCQCYTLVCELLYGLVPCYALYTRDVADHVTGTRNEKDLVVSKLVLHRNDGVRATIFELGYNLAFTLGQESDSRLHMFHKPHRYNVDDNFNCEDDHRMCTEYAVQFVHDHRRLPVTQITTAIFHTKTGSQDRTREVFTQDLPVMLILARTQNISRDTHFYREITVAAYSLYQDIVFTTLNVDEFSFWASNFVPKGYLTKYAHDLSGSAPSLYHYPRLCLVRWQDHQHAAFYPPVSEMERLGTRVQERLEAIDSQQIIKFARDFLEDPGKMLIRTEMF</sequence>
<reference evidence="3" key="1">
    <citation type="submission" date="2025-08" db="UniProtKB">
        <authorList>
            <consortium name="RefSeq"/>
        </authorList>
    </citation>
    <scope>IDENTIFICATION</scope>
    <source>
        <tissue evidence="3">Tentacle</tissue>
    </source>
</reference>
<proteinExistence type="predicted"/>
<dbReference type="Pfam" id="PF00085">
    <property type="entry name" value="Thioredoxin"/>
    <property type="match status" value="1"/>
</dbReference>
<gene>
    <name evidence="3" type="primary">LOC116296034</name>
</gene>
<dbReference type="RefSeq" id="XP_031559856.1">
    <property type="nucleotide sequence ID" value="XM_031703996.1"/>
</dbReference>
<dbReference type="InParanoid" id="A0A6P8HX11"/>
<dbReference type="AlphaFoldDB" id="A0A6P8HX11"/>
<name>A0A6P8HX11_ACTTE</name>
<organism evidence="2 3">
    <name type="scientific">Actinia tenebrosa</name>
    <name type="common">Australian red waratah sea anemone</name>
    <dbReference type="NCBI Taxonomy" id="6105"/>
    <lineage>
        <taxon>Eukaryota</taxon>
        <taxon>Metazoa</taxon>
        <taxon>Cnidaria</taxon>
        <taxon>Anthozoa</taxon>
        <taxon>Hexacorallia</taxon>
        <taxon>Actiniaria</taxon>
        <taxon>Actiniidae</taxon>
        <taxon>Actinia</taxon>
    </lineage>
</organism>
<dbReference type="GeneID" id="116296034"/>
<dbReference type="GO" id="GO:0005788">
    <property type="term" value="C:endoplasmic reticulum lumen"/>
    <property type="evidence" value="ECO:0007669"/>
    <property type="project" value="TreeGrafter"/>
</dbReference>
<accession>A0A6P8HX11</accession>
<dbReference type="InterPro" id="IPR036249">
    <property type="entry name" value="Thioredoxin-like_sf"/>
</dbReference>
<dbReference type="GO" id="GO:0034976">
    <property type="term" value="P:response to endoplasmic reticulum stress"/>
    <property type="evidence" value="ECO:0007669"/>
    <property type="project" value="TreeGrafter"/>
</dbReference>
<evidence type="ECO:0000259" key="1">
    <source>
        <dbReference type="PROSITE" id="PS51352"/>
    </source>
</evidence>
<dbReference type="OrthoDB" id="10023060at2759"/>
<evidence type="ECO:0000313" key="2">
    <source>
        <dbReference type="Proteomes" id="UP000515163"/>
    </source>
</evidence>
<evidence type="ECO:0000313" key="3">
    <source>
        <dbReference type="RefSeq" id="XP_031559856.1"/>
    </source>
</evidence>